<feature type="region of interest" description="Disordered" evidence="1">
    <location>
        <begin position="624"/>
        <end position="710"/>
    </location>
</feature>
<dbReference type="KEGG" id="bbes:BESB_045670"/>
<feature type="region of interest" description="Disordered" evidence="1">
    <location>
        <begin position="1"/>
        <end position="63"/>
    </location>
</feature>
<reference evidence="2 3" key="1">
    <citation type="submission" date="2017-09" db="EMBL/GenBank/DDBJ databases">
        <title>Genome sequencing of Besnoitia besnoiti strain Bb-Ger1.</title>
        <authorList>
            <person name="Schares G."/>
            <person name="Venepally P."/>
            <person name="Lorenzi H.A."/>
        </authorList>
    </citation>
    <scope>NUCLEOTIDE SEQUENCE [LARGE SCALE GENOMIC DNA]</scope>
    <source>
        <strain evidence="2 3">Bb-Ger1</strain>
    </source>
</reference>
<dbReference type="EMBL" id="NWUJ01000003">
    <property type="protein sequence ID" value="PFH36375.1"/>
    <property type="molecule type" value="Genomic_DNA"/>
</dbReference>
<dbReference type="VEuPathDB" id="ToxoDB:BESB_045670"/>
<feature type="region of interest" description="Disordered" evidence="1">
    <location>
        <begin position="153"/>
        <end position="282"/>
    </location>
</feature>
<feature type="region of interest" description="Disordered" evidence="1">
    <location>
        <begin position="441"/>
        <end position="551"/>
    </location>
</feature>
<feature type="compositionally biased region" description="Polar residues" evidence="1">
    <location>
        <begin position="201"/>
        <end position="216"/>
    </location>
</feature>
<protein>
    <submittedName>
        <fullName evidence="2">Uncharacterized protein</fullName>
    </submittedName>
</protein>
<feature type="region of interest" description="Disordered" evidence="1">
    <location>
        <begin position="313"/>
        <end position="395"/>
    </location>
</feature>
<comment type="caution">
    <text evidence="2">The sequence shown here is derived from an EMBL/GenBank/DDBJ whole genome shotgun (WGS) entry which is preliminary data.</text>
</comment>
<name>A0A2A9MEG4_BESBE</name>
<feature type="region of interest" description="Disordered" evidence="1">
    <location>
        <begin position="730"/>
        <end position="863"/>
    </location>
</feature>
<dbReference type="RefSeq" id="XP_029220384.1">
    <property type="nucleotide sequence ID" value="XM_029363018.1"/>
</dbReference>
<accession>A0A2A9MEG4</accession>
<organism evidence="2 3">
    <name type="scientific">Besnoitia besnoiti</name>
    <name type="common">Apicomplexan protozoan</name>
    <dbReference type="NCBI Taxonomy" id="94643"/>
    <lineage>
        <taxon>Eukaryota</taxon>
        <taxon>Sar</taxon>
        <taxon>Alveolata</taxon>
        <taxon>Apicomplexa</taxon>
        <taxon>Conoidasida</taxon>
        <taxon>Coccidia</taxon>
        <taxon>Eucoccidiorida</taxon>
        <taxon>Eimeriorina</taxon>
        <taxon>Sarcocystidae</taxon>
        <taxon>Besnoitia</taxon>
    </lineage>
</organism>
<dbReference type="Proteomes" id="UP000224006">
    <property type="component" value="Chromosome III"/>
</dbReference>
<feature type="compositionally biased region" description="Low complexity" evidence="1">
    <location>
        <begin position="676"/>
        <end position="688"/>
    </location>
</feature>
<sequence>MERPAAPPRSLSGASSAVPSPHLPCAPYAPDSSSSVPSSSASAPSAPSAPHVSALPPSNSSPSSLLELLCPRCPFPLSQVSQVSQARSAAARRGSAAACAKRRKFENACAQSPPQGSPPAPSRLPVARLRRLQTLLRLSVVARCMCSANAEAARAAAGEEAQRTRTKKADKRRSEASPGKPGPSAAREPEPKASPLGSASVRCSSPASTALSSRWTSSPASSEPAAEAFRASAAAVRQPVARLKEEALGPAQAGSSRASPPASKSGNSRGHAAAAGANPVRRDLERMPLYFLHPKHRPLALLFRAQRDPEAPLLRPLDFQGGRKQTNGATAGVEEGESEEGGACASDEDGLLRMSEEVTSSSRGTAQRPERRDRGGANALPLSLSHSRASPEEGTSLDDAVRAVLTEENVFPRVADYLRRYFHACGDRRRLTLGLAPLTSPSASAFSASSAPSPQASPARPFAPSGPSPVSVERPAFALLAQPLAREDSRRQSWRRAGLTQPRESLEPCSEPSAAASASQQRGAARPPLASETSPASARHPSFPCEGEERPYFSFDQAARMAPLPQAPESPSVASLLQSIRARVRRGERSALTAQSLLAFLESHAEGEAWQRIAAEYLRAFKPQNEPGAGGLGGQGVPERLDTESQSCLRETPRAADFQQQSLRGAARLPSPPASSSPSVLSAASGSLRRPPDRGASGRRASEPLCSQPLPAACAVLERLREEYRAELEKAVSGGHDPLPGLAAAPCDSARVTGDSAERTHAAPRRSPWEHKDGAARPNGRHRGDGNDAATGAESASQREGEGAEASGSETGRQEEARGREGRPAARGGGAEGVRTEPTNPQRDRAGGERRPESQEGEGDEKARLLDAQVELLLEMYLHTDQLLRQIE</sequence>
<dbReference type="AlphaFoldDB" id="A0A2A9MEG4"/>
<evidence type="ECO:0000313" key="2">
    <source>
        <dbReference type="EMBL" id="PFH36375.1"/>
    </source>
</evidence>
<dbReference type="OrthoDB" id="10417712at2759"/>
<proteinExistence type="predicted"/>
<feature type="compositionally biased region" description="Low complexity" evidence="1">
    <location>
        <begin position="513"/>
        <end position="526"/>
    </location>
</feature>
<feature type="compositionally biased region" description="Low complexity" evidence="1">
    <location>
        <begin position="217"/>
        <end position="235"/>
    </location>
</feature>
<feature type="compositionally biased region" description="Basic and acidic residues" evidence="1">
    <location>
        <begin position="812"/>
        <end position="824"/>
    </location>
</feature>
<feature type="compositionally biased region" description="Basic and acidic residues" evidence="1">
    <location>
        <begin position="756"/>
        <end position="775"/>
    </location>
</feature>
<keyword evidence="3" id="KW-1185">Reference proteome</keyword>
<feature type="compositionally biased region" description="Basic and acidic residues" evidence="1">
    <location>
        <begin position="842"/>
        <end position="863"/>
    </location>
</feature>
<evidence type="ECO:0000256" key="1">
    <source>
        <dbReference type="SAM" id="MobiDB-lite"/>
    </source>
</evidence>
<evidence type="ECO:0000313" key="3">
    <source>
        <dbReference type="Proteomes" id="UP000224006"/>
    </source>
</evidence>
<dbReference type="GeneID" id="40309497"/>
<feature type="compositionally biased region" description="Low complexity" evidence="1">
    <location>
        <begin position="26"/>
        <end position="63"/>
    </location>
</feature>
<feature type="region of interest" description="Disordered" evidence="1">
    <location>
        <begin position="102"/>
        <end position="125"/>
    </location>
</feature>
<gene>
    <name evidence="2" type="ORF">BESB_045670</name>
</gene>
<feature type="compositionally biased region" description="Low complexity" evidence="1">
    <location>
        <begin position="441"/>
        <end position="465"/>
    </location>
</feature>
<feature type="compositionally biased region" description="Polar residues" evidence="1">
    <location>
        <begin position="253"/>
        <end position="268"/>
    </location>
</feature>